<evidence type="ECO:0000313" key="2">
    <source>
        <dbReference type="Proteomes" id="UP000245119"/>
    </source>
</evidence>
<protein>
    <submittedName>
        <fullName evidence="1">Uncharacterized protein</fullName>
    </submittedName>
</protein>
<dbReference type="EMBL" id="PZQS01000001">
    <property type="protein sequence ID" value="PVD39322.1"/>
    <property type="molecule type" value="Genomic_DNA"/>
</dbReference>
<dbReference type="Proteomes" id="UP000245119">
    <property type="component" value="Linkage Group LG1"/>
</dbReference>
<comment type="caution">
    <text evidence="1">The sequence shown here is derived from an EMBL/GenBank/DDBJ whole genome shotgun (WGS) entry which is preliminary data.</text>
</comment>
<name>A0A2T7Q0X4_POMCA</name>
<dbReference type="AlphaFoldDB" id="A0A2T7Q0X4"/>
<evidence type="ECO:0000313" key="1">
    <source>
        <dbReference type="EMBL" id="PVD39322.1"/>
    </source>
</evidence>
<reference evidence="1 2" key="1">
    <citation type="submission" date="2018-04" db="EMBL/GenBank/DDBJ databases">
        <title>The genome of golden apple snail Pomacea canaliculata provides insight into stress tolerance and invasive adaptation.</title>
        <authorList>
            <person name="Liu C."/>
            <person name="Liu B."/>
            <person name="Ren Y."/>
            <person name="Zhang Y."/>
            <person name="Wang H."/>
            <person name="Li S."/>
            <person name="Jiang F."/>
            <person name="Yin L."/>
            <person name="Zhang G."/>
            <person name="Qian W."/>
            <person name="Fan W."/>
        </authorList>
    </citation>
    <scope>NUCLEOTIDE SEQUENCE [LARGE SCALE GENOMIC DNA]</scope>
    <source>
        <strain evidence="1">SZHN2017</strain>
        <tissue evidence="1">Muscle</tissue>
    </source>
</reference>
<proteinExistence type="predicted"/>
<keyword evidence="2" id="KW-1185">Reference proteome</keyword>
<organism evidence="1 2">
    <name type="scientific">Pomacea canaliculata</name>
    <name type="common">Golden apple snail</name>
    <dbReference type="NCBI Taxonomy" id="400727"/>
    <lineage>
        <taxon>Eukaryota</taxon>
        <taxon>Metazoa</taxon>
        <taxon>Spiralia</taxon>
        <taxon>Lophotrochozoa</taxon>
        <taxon>Mollusca</taxon>
        <taxon>Gastropoda</taxon>
        <taxon>Caenogastropoda</taxon>
        <taxon>Architaenioglossa</taxon>
        <taxon>Ampullarioidea</taxon>
        <taxon>Ampullariidae</taxon>
        <taxon>Pomacea</taxon>
    </lineage>
</organism>
<sequence length="89" mass="10387">MDANSVLPSKGCSRRTQFTTWSGWKRQQDVKTVRPYPFIETNQFWFRWLGATLAPSSPERHPLEDSASEDFPLFCLAGKEIRAKRIQRQ</sequence>
<accession>A0A2T7Q0X4</accession>
<gene>
    <name evidence="1" type="ORF">C0Q70_01951</name>
</gene>